<gene>
    <name evidence="1" type="ORF">CI109_100532</name>
</gene>
<evidence type="ECO:0000313" key="2">
    <source>
        <dbReference type="Proteomes" id="UP000322225"/>
    </source>
</evidence>
<dbReference type="InterPro" id="IPR007513">
    <property type="entry name" value="SERF-like_N"/>
</dbReference>
<reference evidence="1" key="2">
    <citation type="submission" date="2024-01" db="EMBL/GenBank/DDBJ databases">
        <title>Comparative genomics of Cryptococcus and Kwoniella reveals pathogenesis evolution and contrasting modes of karyotype evolution via chromosome fusion or intercentromeric recombination.</title>
        <authorList>
            <person name="Coelho M.A."/>
            <person name="David-Palma M."/>
            <person name="Shea T."/>
            <person name="Bowers K."/>
            <person name="McGinley-Smith S."/>
            <person name="Mohammad A.W."/>
            <person name="Gnirke A."/>
            <person name="Yurkov A.M."/>
            <person name="Nowrousian M."/>
            <person name="Sun S."/>
            <person name="Cuomo C.A."/>
            <person name="Heitman J."/>
        </authorList>
    </citation>
    <scope>NUCLEOTIDE SEQUENCE</scope>
    <source>
        <strain evidence="1">CBS 12478</strain>
    </source>
</reference>
<dbReference type="Gene3D" id="4.10.1050.10">
    <property type="entry name" value="At2g23090-like"/>
    <property type="match status" value="1"/>
</dbReference>
<dbReference type="KEGG" id="ksn:43588845"/>
<dbReference type="InterPro" id="IPR039438">
    <property type="entry name" value="At2g23090-like_Znf"/>
</dbReference>
<dbReference type="AlphaFoldDB" id="A0A5M6BZE6"/>
<dbReference type="Proteomes" id="UP000322225">
    <property type="component" value="Chromosome 1"/>
</dbReference>
<dbReference type="OrthoDB" id="370932at2759"/>
<protein>
    <submittedName>
        <fullName evidence="1">Uncharacterized protein</fullName>
    </submittedName>
</protein>
<evidence type="ECO:0000313" key="1">
    <source>
        <dbReference type="EMBL" id="WWD16107.1"/>
    </source>
</evidence>
<dbReference type="RefSeq" id="XP_031861186.1">
    <property type="nucleotide sequence ID" value="XM_032004708.1"/>
</dbReference>
<organism evidence="1 2">
    <name type="scientific">Kwoniella shandongensis</name>
    <dbReference type="NCBI Taxonomy" id="1734106"/>
    <lineage>
        <taxon>Eukaryota</taxon>
        <taxon>Fungi</taxon>
        <taxon>Dikarya</taxon>
        <taxon>Basidiomycota</taxon>
        <taxon>Agaricomycotina</taxon>
        <taxon>Tremellomycetes</taxon>
        <taxon>Tremellales</taxon>
        <taxon>Cryptococcaceae</taxon>
        <taxon>Kwoniella</taxon>
    </lineage>
</organism>
<reference evidence="1" key="1">
    <citation type="submission" date="2017-08" db="EMBL/GenBank/DDBJ databases">
        <authorList>
            <person name="Cuomo C."/>
            <person name="Billmyre B."/>
            <person name="Heitman J."/>
        </authorList>
    </citation>
    <scope>NUCLEOTIDE SEQUENCE</scope>
    <source>
        <strain evidence="1">CBS 12478</strain>
    </source>
</reference>
<accession>A0A5M6BZE6</accession>
<dbReference type="GeneID" id="43588845"/>
<dbReference type="Pfam" id="PF04419">
    <property type="entry name" value="SERF-like_N"/>
    <property type="match status" value="1"/>
</dbReference>
<keyword evidence="2" id="KW-1185">Reference proteome</keyword>
<dbReference type="InterPro" id="IPR026939">
    <property type="entry name" value="ZNF706/At2g23090_sf"/>
</dbReference>
<sequence length="78" mass="8379">MGGGNGAKSAQKRERNAAKAPKGESSQLKSNQAAQSIQCFTCKATFQGTSKQLVLQQHIDSKHPKSDIKTCFPNFVIA</sequence>
<proteinExistence type="predicted"/>
<dbReference type="SUPFAM" id="SSF118359">
    <property type="entry name" value="Expressed protein At2g23090/F21P24.15"/>
    <property type="match status" value="1"/>
</dbReference>
<dbReference type="PANTHER" id="PTHR33788:SF1">
    <property type="entry name" value="ZINC-BINDING PROTEIN"/>
    <property type="match status" value="1"/>
</dbReference>
<name>A0A5M6BZE6_9TREE</name>
<dbReference type="InterPro" id="IPR039713">
    <property type="entry name" value="At2g23090-like"/>
</dbReference>
<dbReference type="PANTHER" id="PTHR33788">
    <property type="entry name" value="OS07G0114300 PROTEIN"/>
    <property type="match status" value="1"/>
</dbReference>
<dbReference type="Pfam" id="PF12907">
    <property type="entry name" value="zf-met2"/>
    <property type="match status" value="1"/>
</dbReference>
<dbReference type="EMBL" id="CP144051">
    <property type="protein sequence ID" value="WWD16107.1"/>
    <property type="molecule type" value="Genomic_DNA"/>
</dbReference>